<comment type="caution">
    <text evidence="1">The sequence shown here is derived from an EMBL/GenBank/DDBJ whole genome shotgun (WGS) entry which is preliminary data.</text>
</comment>
<proteinExistence type="predicted"/>
<dbReference type="AlphaFoldDB" id="A0AAN6XNC7"/>
<reference evidence="1" key="2">
    <citation type="submission" date="2023-05" db="EMBL/GenBank/DDBJ databases">
        <authorList>
            <consortium name="Lawrence Berkeley National Laboratory"/>
            <person name="Steindorff A."/>
            <person name="Hensen N."/>
            <person name="Bonometti L."/>
            <person name="Westerberg I."/>
            <person name="Brannstrom I.O."/>
            <person name="Guillou S."/>
            <person name="Cros-Aarteil S."/>
            <person name="Calhoun S."/>
            <person name="Haridas S."/>
            <person name="Kuo A."/>
            <person name="Mondo S."/>
            <person name="Pangilinan J."/>
            <person name="Riley R."/>
            <person name="Labutti K."/>
            <person name="Andreopoulos B."/>
            <person name="Lipzen A."/>
            <person name="Chen C."/>
            <person name="Yanf M."/>
            <person name="Daum C."/>
            <person name="Ng V."/>
            <person name="Clum A."/>
            <person name="Ohm R."/>
            <person name="Martin F."/>
            <person name="Silar P."/>
            <person name="Natvig D."/>
            <person name="Lalanne C."/>
            <person name="Gautier V."/>
            <person name="Ament-Velasquez S.L."/>
            <person name="Kruys A."/>
            <person name="Hutchinson M.I."/>
            <person name="Powell A.J."/>
            <person name="Barry K."/>
            <person name="Miller A.N."/>
            <person name="Grigoriev I.V."/>
            <person name="Debuchy R."/>
            <person name="Gladieux P."/>
            <person name="Thoren M.H."/>
            <person name="Johannesson H."/>
        </authorList>
    </citation>
    <scope>NUCLEOTIDE SEQUENCE</scope>
    <source>
        <strain evidence="1">CBS 315.58</strain>
    </source>
</reference>
<feature type="non-terminal residue" evidence="1">
    <location>
        <position position="1"/>
    </location>
</feature>
<evidence type="ECO:0000313" key="2">
    <source>
        <dbReference type="Proteomes" id="UP001303160"/>
    </source>
</evidence>
<sequence length="104" mass="11394">LTASSYFPTSTNTSPPGCLLPLSKVRPRSRLPRRMRALLGSTFVLPSTFGGSRISTSHCKEGRSAFHSGSAPGRCLTTVLLLLSVDMYHSTACLRSFSWMMRLE</sequence>
<gene>
    <name evidence="1" type="ORF">QBC40DRAFT_168301</name>
</gene>
<dbReference type="Proteomes" id="UP001303160">
    <property type="component" value="Unassembled WGS sequence"/>
</dbReference>
<organism evidence="1 2">
    <name type="scientific">Triangularia verruculosa</name>
    <dbReference type="NCBI Taxonomy" id="2587418"/>
    <lineage>
        <taxon>Eukaryota</taxon>
        <taxon>Fungi</taxon>
        <taxon>Dikarya</taxon>
        <taxon>Ascomycota</taxon>
        <taxon>Pezizomycotina</taxon>
        <taxon>Sordariomycetes</taxon>
        <taxon>Sordariomycetidae</taxon>
        <taxon>Sordariales</taxon>
        <taxon>Podosporaceae</taxon>
        <taxon>Triangularia</taxon>
    </lineage>
</organism>
<keyword evidence="2" id="KW-1185">Reference proteome</keyword>
<protein>
    <submittedName>
        <fullName evidence="1">Uncharacterized protein</fullName>
    </submittedName>
</protein>
<name>A0AAN6XNC7_9PEZI</name>
<evidence type="ECO:0000313" key="1">
    <source>
        <dbReference type="EMBL" id="KAK4202756.1"/>
    </source>
</evidence>
<reference evidence="1" key="1">
    <citation type="journal article" date="2023" name="Mol. Phylogenet. Evol.">
        <title>Genome-scale phylogeny and comparative genomics of the fungal order Sordariales.</title>
        <authorList>
            <person name="Hensen N."/>
            <person name="Bonometti L."/>
            <person name="Westerberg I."/>
            <person name="Brannstrom I.O."/>
            <person name="Guillou S."/>
            <person name="Cros-Aarteil S."/>
            <person name="Calhoun S."/>
            <person name="Haridas S."/>
            <person name="Kuo A."/>
            <person name="Mondo S."/>
            <person name="Pangilinan J."/>
            <person name="Riley R."/>
            <person name="LaButti K."/>
            <person name="Andreopoulos B."/>
            <person name="Lipzen A."/>
            <person name="Chen C."/>
            <person name="Yan M."/>
            <person name="Daum C."/>
            <person name="Ng V."/>
            <person name="Clum A."/>
            <person name="Steindorff A."/>
            <person name="Ohm R.A."/>
            <person name="Martin F."/>
            <person name="Silar P."/>
            <person name="Natvig D.O."/>
            <person name="Lalanne C."/>
            <person name="Gautier V."/>
            <person name="Ament-Velasquez S.L."/>
            <person name="Kruys A."/>
            <person name="Hutchinson M.I."/>
            <person name="Powell A.J."/>
            <person name="Barry K."/>
            <person name="Miller A.N."/>
            <person name="Grigoriev I.V."/>
            <person name="Debuchy R."/>
            <person name="Gladieux P."/>
            <person name="Hiltunen Thoren M."/>
            <person name="Johannesson H."/>
        </authorList>
    </citation>
    <scope>NUCLEOTIDE SEQUENCE</scope>
    <source>
        <strain evidence="1">CBS 315.58</strain>
    </source>
</reference>
<accession>A0AAN6XNC7</accession>
<dbReference type="EMBL" id="MU863894">
    <property type="protein sequence ID" value="KAK4202756.1"/>
    <property type="molecule type" value="Genomic_DNA"/>
</dbReference>